<dbReference type="EMBL" id="CP011310">
    <property type="protein sequence ID" value="AKQ42537.2"/>
    <property type="molecule type" value="Genomic_DNA"/>
</dbReference>
<dbReference type="RefSeq" id="WP_063612429.1">
    <property type="nucleotide sequence ID" value="NZ_CP011310.1"/>
</dbReference>
<dbReference type="OrthoDB" id="7596920at2"/>
<evidence type="ECO:0000313" key="2">
    <source>
        <dbReference type="Proteomes" id="UP000059113"/>
    </source>
</evidence>
<dbReference type="STRING" id="1648404.CP97_11590"/>
<keyword evidence="2" id="KW-1185">Reference proteome</keyword>
<dbReference type="Proteomes" id="UP000059113">
    <property type="component" value="Chromosome"/>
</dbReference>
<dbReference type="AlphaFoldDB" id="A0A0H4VCW5"/>
<reference evidence="1 2" key="1">
    <citation type="journal article" date="2015" name="Int. J. Syst. Evol. Microbiol.">
        <title>Erythrobacter atlanticus sp. nov., a bacterium from ocean sediment able to degrade polycyclic aromatic hydrocarbons.</title>
        <authorList>
            <person name="Zhuang L."/>
            <person name="Liu Y."/>
            <person name="Wang L."/>
            <person name="Wang W."/>
            <person name="Shao Z."/>
        </authorList>
    </citation>
    <scope>NUCLEOTIDE SEQUENCE [LARGE SCALE GENOMIC DNA]</scope>
    <source>
        <strain evidence="2">s21-N3</strain>
    </source>
</reference>
<protein>
    <submittedName>
        <fullName evidence="1">Phage excisionase</fullName>
    </submittedName>
</protein>
<proteinExistence type="predicted"/>
<reference evidence="2" key="2">
    <citation type="submission" date="2015-04" db="EMBL/GenBank/DDBJ databases">
        <title>The complete genome sequence of Erythrobacter sp. s21-N3.</title>
        <authorList>
            <person name="Zhuang L."/>
            <person name="Liu Y."/>
            <person name="Shao Z."/>
        </authorList>
    </citation>
    <scope>NUCLEOTIDE SEQUENCE [LARGE SCALE GENOMIC DNA]</scope>
    <source>
        <strain evidence="2">s21-N3</strain>
    </source>
</reference>
<evidence type="ECO:0000313" key="1">
    <source>
        <dbReference type="EMBL" id="AKQ42537.2"/>
    </source>
</evidence>
<accession>A0A0H4VCW5</accession>
<gene>
    <name evidence="1" type="ORF">CP97_11590</name>
</gene>
<sequence>MEMPELITVADFCERYSIGKTSFYREKNAGRLKTRKFGTATRIARADAEAWADSLPLSTGDVS</sequence>
<organism evidence="1 2">
    <name type="scientific">Aurantiacibacter atlanticus</name>
    <dbReference type="NCBI Taxonomy" id="1648404"/>
    <lineage>
        <taxon>Bacteria</taxon>
        <taxon>Pseudomonadati</taxon>
        <taxon>Pseudomonadota</taxon>
        <taxon>Alphaproteobacteria</taxon>
        <taxon>Sphingomonadales</taxon>
        <taxon>Erythrobacteraceae</taxon>
        <taxon>Aurantiacibacter</taxon>
    </lineage>
</organism>
<dbReference type="KEGG" id="ery:CP97_11590"/>
<name>A0A0H4VCW5_9SPHN</name>